<dbReference type="EMBL" id="OZ035841">
    <property type="protein sequence ID" value="CAL1590418.1"/>
    <property type="molecule type" value="Genomic_DNA"/>
</dbReference>
<evidence type="ECO:0000256" key="2">
    <source>
        <dbReference type="SAM" id="Phobius"/>
    </source>
</evidence>
<feature type="compositionally biased region" description="Low complexity" evidence="1">
    <location>
        <begin position="29"/>
        <end position="38"/>
    </location>
</feature>
<reference evidence="3 4" key="1">
    <citation type="submission" date="2024-04" db="EMBL/GenBank/DDBJ databases">
        <authorList>
            <person name="Waldvogel A.-M."/>
            <person name="Schoenle A."/>
        </authorList>
    </citation>
    <scope>NUCLEOTIDE SEQUENCE [LARGE SCALE GENOMIC DNA]</scope>
</reference>
<accession>A0AAV2KNT1</accession>
<name>A0AAV2KNT1_KNICA</name>
<dbReference type="Proteomes" id="UP001497482">
    <property type="component" value="Chromosome 19"/>
</dbReference>
<protein>
    <submittedName>
        <fullName evidence="3">Uncharacterized protein</fullName>
    </submittedName>
</protein>
<organism evidence="3 4">
    <name type="scientific">Knipowitschia caucasica</name>
    <name type="common">Caucasian dwarf goby</name>
    <name type="synonym">Pomatoschistus caucasicus</name>
    <dbReference type="NCBI Taxonomy" id="637954"/>
    <lineage>
        <taxon>Eukaryota</taxon>
        <taxon>Metazoa</taxon>
        <taxon>Chordata</taxon>
        <taxon>Craniata</taxon>
        <taxon>Vertebrata</taxon>
        <taxon>Euteleostomi</taxon>
        <taxon>Actinopterygii</taxon>
        <taxon>Neopterygii</taxon>
        <taxon>Teleostei</taxon>
        <taxon>Neoteleostei</taxon>
        <taxon>Acanthomorphata</taxon>
        <taxon>Gobiaria</taxon>
        <taxon>Gobiiformes</taxon>
        <taxon>Gobioidei</taxon>
        <taxon>Gobiidae</taxon>
        <taxon>Gobiinae</taxon>
        <taxon>Knipowitschia</taxon>
    </lineage>
</organism>
<evidence type="ECO:0000256" key="1">
    <source>
        <dbReference type="SAM" id="MobiDB-lite"/>
    </source>
</evidence>
<feature type="transmembrane region" description="Helical" evidence="2">
    <location>
        <begin position="121"/>
        <end position="146"/>
    </location>
</feature>
<keyword evidence="2" id="KW-0472">Membrane</keyword>
<feature type="compositionally biased region" description="Polar residues" evidence="1">
    <location>
        <begin position="227"/>
        <end position="236"/>
    </location>
</feature>
<feature type="transmembrane region" description="Helical" evidence="2">
    <location>
        <begin position="152"/>
        <end position="177"/>
    </location>
</feature>
<evidence type="ECO:0000313" key="4">
    <source>
        <dbReference type="Proteomes" id="UP001497482"/>
    </source>
</evidence>
<dbReference type="AlphaFoldDB" id="A0AAV2KNT1"/>
<keyword evidence="4" id="KW-1185">Reference proteome</keyword>
<feature type="region of interest" description="Disordered" evidence="1">
    <location>
        <begin position="203"/>
        <end position="236"/>
    </location>
</feature>
<proteinExistence type="predicted"/>
<keyword evidence="2" id="KW-0812">Transmembrane</keyword>
<gene>
    <name evidence="3" type="ORF">KC01_LOCUS19930</name>
</gene>
<feature type="compositionally biased region" description="Low complexity" evidence="1">
    <location>
        <begin position="1"/>
        <end position="11"/>
    </location>
</feature>
<feature type="region of interest" description="Disordered" evidence="1">
    <location>
        <begin position="1"/>
        <end position="41"/>
    </location>
</feature>
<sequence length="236" mass="26082">MPNTCEEISSNSEEEEEEGKRVPPRAEANEATDANEAAGSNVVSDKLRVEMKRRFSTETNNVMKGVQALSPKHTGFLDKQLLLPMAQHYGVREENLSAELHQARRQHPLSTPYDKCLAPPLVLPLLVLPLLVLPLLVLPLLVLPLLVLPLLVLPLLVLPLLVLPLLVLPLLVLPLLVRCTIDPMSAVWRSVGISAETTFPLGQSRWDWDEPEEGTETNPRRGGGEVTTETAISHHH</sequence>
<evidence type="ECO:0000313" key="3">
    <source>
        <dbReference type="EMBL" id="CAL1590418.1"/>
    </source>
</evidence>
<keyword evidence="2" id="KW-1133">Transmembrane helix</keyword>